<feature type="active site" description="Nucleophile" evidence="6">
    <location>
        <position position="167"/>
    </location>
</feature>
<dbReference type="STRING" id="694270.A0A395T1Y4"/>
<comment type="catalytic activity">
    <reaction evidence="1 6 7">
        <text>Thiol-dependent hydrolysis of ester, thioester, amide, peptide and isopeptide bonds formed by the C-terminal Gly of ubiquitin (a 76-residue protein attached to proteins as an intracellular targeting signal).</text>
        <dbReference type="EC" id="3.4.19.12"/>
    </reaction>
</comment>
<evidence type="ECO:0000313" key="10">
    <source>
        <dbReference type="EMBL" id="RGP78527.1"/>
    </source>
</evidence>
<proteinExistence type="inferred from homology"/>
<evidence type="ECO:0000256" key="6">
    <source>
        <dbReference type="PROSITE-ProRule" id="PRU01393"/>
    </source>
</evidence>
<protein>
    <recommendedName>
        <fullName evidence="7">Ubiquitin carboxyl-terminal hydrolase</fullName>
        <ecNumber evidence="7">3.4.19.12</ecNumber>
    </recommendedName>
</protein>
<evidence type="ECO:0000259" key="9">
    <source>
        <dbReference type="PROSITE" id="PS52048"/>
    </source>
</evidence>
<dbReference type="Pfam" id="PF01088">
    <property type="entry name" value="Peptidase_C12"/>
    <property type="match status" value="1"/>
</dbReference>
<sequence>MENGIHADDVIQPDDITHITPPLRRSSRLASKPPQQIKTTVTMSGPRRNPKRKASEVANEENGRINSGELLNEALAPLSQQDIEEWEGWIELESEPAFFNIILRDLGVQDVKAQEIFTIDHDSLLHLPQPVYGLIFLFQYVPGLEETNQEQDASDVWFANQTTNNACATVAMLNIVMNAEGINLGDKLQAFKESTKELSTALRGHQISRNRFIRTIHNSFTRRMDHLNADLSLENESSEAKSNTNKRRSASKGSKRAPSRRKKTDSDYGFHFIAYVPAGGYVWELDGLQYKPCRLGKPQIEARMLQYEESQLSFNLLALCQSPLPAHSRAIARTAASLQFLHTNTKIPEFEMLVRGEKLPLDIDDASQLSEFNITKSDITSAQIPNSLQDKLKRPGFDTQTAYELYQELVIEVKATIGEFRAEMAAISDDDQRVKGRKKDYGPALHKWMMRLAQKGVLEDVIKAA</sequence>
<dbReference type="CDD" id="cd09617">
    <property type="entry name" value="Peptidase_C12_UCH37_BAP1"/>
    <property type="match status" value="1"/>
</dbReference>
<dbReference type="PANTHER" id="PTHR10589">
    <property type="entry name" value="UBIQUITIN CARBOXYL-TERMINAL HYDROLASE"/>
    <property type="match status" value="1"/>
</dbReference>
<dbReference type="PANTHER" id="PTHR10589:SF29">
    <property type="entry name" value="UBIQUITIN CARBOXYL-TERMINAL HYDROLASE"/>
    <property type="match status" value="1"/>
</dbReference>
<dbReference type="InterPro" id="IPR036959">
    <property type="entry name" value="Peptidase_C12_UCH_sf"/>
</dbReference>
<dbReference type="EC" id="3.4.19.12" evidence="7"/>
<evidence type="ECO:0000256" key="3">
    <source>
        <dbReference type="ARBA" id="ARBA00022786"/>
    </source>
</evidence>
<dbReference type="PROSITE" id="PS52049">
    <property type="entry name" value="ULD"/>
    <property type="match status" value="1"/>
</dbReference>
<evidence type="ECO:0000256" key="7">
    <source>
        <dbReference type="RuleBase" id="RU361215"/>
    </source>
</evidence>
<evidence type="ECO:0000256" key="4">
    <source>
        <dbReference type="ARBA" id="ARBA00022801"/>
    </source>
</evidence>
<evidence type="ECO:0000256" key="2">
    <source>
        <dbReference type="ARBA" id="ARBA00022670"/>
    </source>
</evidence>
<dbReference type="Proteomes" id="UP000266234">
    <property type="component" value="Unassembled WGS sequence"/>
</dbReference>
<feature type="compositionally biased region" description="Polar residues" evidence="8">
    <location>
        <begin position="33"/>
        <end position="43"/>
    </location>
</feature>
<accession>A0A395T1Y4</accession>
<dbReference type="InterPro" id="IPR038765">
    <property type="entry name" value="Papain-like_cys_pep_sf"/>
</dbReference>
<dbReference type="GO" id="GO:0004843">
    <property type="term" value="F:cysteine-type deubiquitinase activity"/>
    <property type="evidence" value="ECO:0007669"/>
    <property type="project" value="UniProtKB-UniRule"/>
</dbReference>
<feature type="active site" description="Proton donor" evidence="6">
    <location>
        <position position="271"/>
    </location>
</feature>
<evidence type="ECO:0000256" key="1">
    <source>
        <dbReference type="ARBA" id="ARBA00000707"/>
    </source>
</evidence>
<keyword evidence="2 6" id="KW-0645">Protease</keyword>
<reference evidence="10 11" key="1">
    <citation type="journal article" date="2018" name="PLoS Pathog.">
        <title>Evolution of structural diversity of trichothecenes, a family of toxins produced by plant pathogenic and entomopathogenic fungi.</title>
        <authorList>
            <person name="Proctor R.H."/>
            <person name="McCormick S.P."/>
            <person name="Kim H.S."/>
            <person name="Cardoza R.E."/>
            <person name="Stanley A.M."/>
            <person name="Lindo L."/>
            <person name="Kelly A."/>
            <person name="Brown D.W."/>
            <person name="Lee T."/>
            <person name="Vaughan M.M."/>
            <person name="Alexander N.J."/>
            <person name="Busman M."/>
            <person name="Gutierrez S."/>
        </authorList>
    </citation>
    <scope>NUCLEOTIDE SEQUENCE [LARGE SCALE GENOMIC DNA]</scope>
    <source>
        <strain evidence="10 11">NRRL 20695</strain>
    </source>
</reference>
<dbReference type="InterPro" id="IPR001578">
    <property type="entry name" value="Peptidase_C12_UCH"/>
</dbReference>
<gene>
    <name evidence="10" type="ORF">FLONG3_3343</name>
</gene>
<feature type="site" description="Transition state stabilizer" evidence="6">
    <location>
        <position position="161"/>
    </location>
</feature>
<dbReference type="AlphaFoldDB" id="A0A395T1Y4"/>
<evidence type="ECO:0000256" key="5">
    <source>
        <dbReference type="ARBA" id="ARBA00022807"/>
    </source>
</evidence>
<evidence type="ECO:0000256" key="8">
    <source>
        <dbReference type="SAM" id="MobiDB-lite"/>
    </source>
</evidence>
<comment type="caution">
    <text evidence="10">The sequence shown here is derived from an EMBL/GenBank/DDBJ whole genome shotgun (WGS) entry which is preliminary data.</text>
</comment>
<feature type="region of interest" description="Disordered" evidence="8">
    <location>
        <begin position="1"/>
        <end position="60"/>
    </location>
</feature>
<dbReference type="GO" id="GO:0016579">
    <property type="term" value="P:protein deubiquitination"/>
    <property type="evidence" value="ECO:0007669"/>
    <property type="project" value="TreeGrafter"/>
</dbReference>
<feature type="region of interest" description="Disordered" evidence="8">
    <location>
        <begin position="232"/>
        <end position="264"/>
    </location>
</feature>
<keyword evidence="4 6" id="KW-0378">Hydrolase</keyword>
<dbReference type="GO" id="GO:0006511">
    <property type="term" value="P:ubiquitin-dependent protein catabolic process"/>
    <property type="evidence" value="ECO:0007669"/>
    <property type="project" value="UniProtKB-UniRule"/>
</dbReference>
<feature type="compositionally biased region" description="Basic residues" evidence="8">
    <location>
        <begin position="244"/>
        <end position="263"/>
    </location>
</feature>
<organism evidence="10 11">
    <name type="scientific">Fusarium longipes</name>
    <dbReference type="NCBI Taxonomy" id="694270"/>
    <lineage>
        <taxon>Eukaryota</taxon>
        <taxon>Fungi</taxon>
        <taxon>Dikarya</taxon>
        <taxon>Ascomycota</taxon>
        <taxon>Pezizomycotina</taxon>
        <taxon>Sordariomycetes</taxon>
        <taxon>Hypocreomycetidae</taxon>
        <taxon>Hypocreales</taxon>
        <taxon>Nectriaceae</taxon>
        <taxon>Fusarium</taxon>
    </lineage>
</organism>
<dbReference type="FunFam" id="3.40.532.10:FF:000010">
    <property type="entry name" value="Ubiquitin carboxyl-terminal hydrolase"/>
    <property type="match status" value="1"/>
</dbReference>
<keyword evidence="3 6" id="KW-0833">Ubl conjugation pathway</keyword>
<keyword evidence="5 6" id="KW-0788">Thiol protease</keyword>
<comment type="similarity">
    <text evidence="6 7">Belongs to the peptidase C12 family.</text>
</comment>
<evidence type="ECO:0000313" key="11">
    <source>
        <dbReference type="Proteomes" id="UP000266234"/>
    </source>
</evidence>
<feature type="site" description="Important for enzyme activity" evidence="6">
    <location>
        <position position="286"/>
    </location>
</feature>
<dbReference type="PROSITE" id="PS52048">
    <property type="entry name" value="UCH_DOMAIN"/>
    <property type="match status" value="1"/>
</dbReference>
<feature type="domain" description="UCH catalytic" evidence="9">
    <location>
        <begin position="88"/>
        <end position="343"/>
    </location>
</feature>
<name>A0A395T1Y4_9HYPO</name>
<dbReference type="Gene3D" id="3.40.532.10">
    <property type="entry name" value="Peptidase C12, ubiquitin carboxyl-terminal hydrolase"/>
    <property type="match status" value="1"/>
</dbReference>
<dbReference type="OrthoDB" id="1924260at2759"/>
<dbReference type="PRINTS" id="PR00707">
    <property type="entry name" value="UBCTHYDRLASE"/>
</dbReference>
<dbReference type="SUPFAM" id="SSF54001">
    <property type="entry name" value="Cysteine proteinases"/>
    <property type="match status" value="1"/>
</dbReference>
<dbReference type="GO" id="GO:0005737">
    <property type="term" value="C:cytoplasm"/>
    <property type="evidence" value="ECO:0007669"/>
    <property type="project" value="TreeGrafter"/>
</dbReference>
<keyword evidence="11" id="KW-1185">Reference proteome</keyword>
<dbReference type="EMBL" id="PXOG01000065">
    <property type="protein sequence ID" value="RGP78527.1"/>
    <property type="molecule type" value="Genomic_DNA"/>
</dbReference>